<keyword evidence="4" id="KW-1185">Reference proteome</keyword>
<evidence type="ECO:0000256" key="1">
    <source>
        <dbReference type="ARBA" id="ARBA00006817"/>
    </source>
</evidence>
<protein>
    <recommendedName>
        <fullName evidence="2">Activator of Hsp90 ATPase homologue 1/2-like C-terminal domain-containing protein</fullName>
    </recommendedName>
</protein>
<dbReference type="SUPFAM" id="SSF55961">
    <property type="entry name" value="Bet v1-like"/>
    <property type="match status" value="1"/>
</dbReference>
<comment type="caution">
    <text evidence="3">The sequence shown here is derived from an EMBL/GenBank/DDBJ whole genome shotgun (WGS) entry which is preliminary data.</text>
</comment>
<comment type="similarity">
    <text evidence="1">Belongs to the AHA1 family.</text>
</comment>
<dbReference type="EMBL" id="SISG01000001">
    <property type="protein sequence ID" value="TBN55986.1"/>
    <property type="molecule type" value="Genomic_DNA"/>
</dbReference>
<dbReference type="AlphaFoldDB" id="A0A4Q9GMR4"/>
<dbReference type="Gene3D" id="3.30.530.20">
    <property type="match status" value="1"/>
</dbReference>
<proteinExistence type="inferred from homology"/>
<dbReference type="InterPro" id="IPR013538">
    <property type="entry name" value="ASHA1/2-like_C"/>
</dbReference>
<evidence type="ECO:0000259" key="2">
    <source>
        <dbReference type="Pfam" id="PF08327"/>
    </source>
</evidence>
<dbReference type="CDD" id="cd07814">
    <property type="entry name" value="SRPBCC_CalC_Aha1-like"/>
    <property type="match status" value="1"/>
</dbReference>
<dbReference type="Proteomes" id="UP000294194">
    <property type="component" value="Unassembled WGS sequence"/>
</dbReference>
<gene>
    <name evidence="3" type="ORF">EYE40_00435</name>
</gene>
<evidence type="ECO:0000313" key="3">
    <source>
        <dbReference type="EMBL" id="TBN55986.1"/>
    </source>
</evidence>
<accession>A0A4Q9GMR4</accession>
<dbReference type="InterPro" id="IPR023393">
    <property type="entry name" value="START-like_dom_sf"/>
</dbReference>
<reference evidence="4" key="1">
    <citation type="submission" date="2019-02" db="EMBL/GenBank/DDBJ databases">
        <title>Glaciihabitans arcticus sp. nov., a psychrotolerant bacterium isolated from polar soil.</title>
        <authorList>
            <person name="Dahal R.H."/>
        </authorList>
    </citation>
    <scope>NUCLEOTIDE SEQUENCE [LARGE SCALE GENOMIC DNA]</scope>
    <source>
        <strain evidence="4">RP-3-7</strain>
    </source>
</reference>
<evidence type="ECO:0000313" key="4">
    <source>
        <dbReference type="Proteomes" id="UP000294194"/>
    </source>
</evidence>
<feature type="domain" description="Activator of Hsp90 ATPase homologue 1/2-like C-terminal" evidence="2">
    <location>
        <begin position="12"/>
        <end position="150"/>
    </location>
</feature>
<organism evidence="3 4">
    <name type="scientific">Glaciihabitans arcticus</name>
    <dbReference type="NCBI Taxonomy" id="2668039"/>
    <lineage>
        <taxon>Bacteria</taxon>
        <taxon>Bacillati</taxon>
        <taxon>Actinomycetota</taxon>
        <taxon>Actinomycetes</taxon>
        <taxon>Micrococcales</taxon>
        <taxon>Microbacteriaceae</taxon>
        <taxon>Glaciihabitans</taxon>
    </lineage>
</organism>
<name>A0A4Q9GMR4_9MICO</name>
<sequence length="154" mass="17373">MERTLTLTRILDAPRELVFEAWTDPTQLDWFYSGNGEVTQPIQLDLHVGGEWRQQMIIDEDTEYITGGVYLEIVPPERIVYRFGAVGGWPDLAVESDGPIITVQLNELVGSTEMLVTVSFPDGVSDARVQQWFDTGIRDGLGQTIDRLVEKFRG</sequence>
<dbReference type="Pfam" id="PF08327">
    <property type="entry name" value="AHSA1"/>
    <property type="match status" value="1"/>
</dbReference>
<dbReference type="RefSeq" id="WP_130980097.1">
    <property type="nucleotide sequence ID" value="NZ_SISG01000001.1"/>
</dbReference>